<protein>
    <submittedName>
        <fullName evidence="2">Uncharacterized protein</fullName>
    </submittedName>
</protein>
<sequence>MEGHFLVCENAEEEFDISFQVNSTMDSVIPKDQQELYVKAESACNIIKALENTDKQTKKKYFDKLLSLSQVGLVANPAQTETAEFALMKLKDEIVLVEGKRIKNHYMKYLGIDALIIGAIASIVLGICFYFTRWIGCISVLCIIIGALTGTWVSFGARKFEIEFEDLASLEKDKMTPVIRLIYIAVASLIFALLMNVGLIDVKIGNVDISKAFTDIKPALVIGVLCGLVESKIGIQVYNKAVSLLVDNSEQ</sequence>
<feature type="transmembrane region" description="Helical" evidence="1">
    <location>
        <begin position="138"/>
        <end position="157"/>
    </location>
</feature>
<keyword evidence="1" id="KW-1133">Transmembrane helix</keyword>
<evidence type="ECO:0000256" key="1">
    <source>
        <dbReference type="SAM" id="Phobius"/>
    </source>
</evidence>
<organism evidence="2 3">
    <name type="scientific">Blautia luti</name>
    <dbReference type="NCBI Taxonomy" id="89014"/>
    <lineage>
        <taxon>Bacteria</taxon>
        <taxon>Bacillati</taxon>
        <taxon>Bacillota</taxon>
        <taxon>Clostridia</taxon>
        <taxon>Lachnospirales</taxon>
        <taxon>Lachnospiraceae</taxon>
        <taxon>Blautia</taxon>
    </lineage>
</organism>
<reference evidence="2 3" key="1">
    <citation type="submission" date="2019-07" db="EMBL/GenBank/DDBJ databases">
        <authorList>
            <person name="Hibberd C M."/>
            <person name="Gehrig L. J."/>
            <person name="Chang H.-W."/>
            <person name="Venkatesh S."/>
        </authorList>
    </citation>
    <scope>NUCLEOTIDE SEQUENCE [LARGE SCALE GENOMIC DNA]</scope>
    <source>
        <strain evidence="2">Blautia_luti_SSTS_Bg7063</strain>
    </source>
</reference>
<proteinExistence type="predicted"/>
<dbReference type="RefSeq" id="WP_144094648.1">
    <property type="nucleotide sequence ID" value="NZ_CABHMX010000004.1"/>
</dbReference>
<name>A0A564W5Q7_9FIRM</name>
<evidence type="ECO:0000313" key="2">
    <source>
        <dbReference type="EMBL" id="VUX40145.1"/>
    </source>
</evidence>
<evidence type="ECO:0000313" key="3">
    <source>
        <dbReference type="Proteomes" id="UP000408482"/>
    </source>
</evidence>
<gene>
    <name evidence="2" type="ORF">RSSSTS7063_00746</name>
</gene>
<accession>A0A564W5Q7</accession>
<feature type="transmembrane region" description="Helical" evidence="1">
    <location>
        <begin position="178"/>
        <end position="200"/>
    </location>
</feature>
<keyword evidence="1" id="KW-0812">Transmembrane</keyword>
<keyword evidence="1" id="KW-0472">Membrane</keyword>
<feature type="transmembrane region" description="Helical" evidence="1">
    <location>
        <begin position="110"/>
        <end position="132"/>
    </location>
</feature>
<dbReference type="AlphaFoldDB" id="A0A564W5Q7"/>
<dbReference type="Proteomes" id="UP000408482">
    <property type="component" value="Unassembled WGS sequence"/>
</dbReference>
<dbReference type="EMBL" id="CABHNW010000139">
    <property type="protein sequence ID" value="VUX40145.1"/>
    <property type="molecule type" value="Genomic_DNA"/>
</dbReference>
<keyword evidence="3" id="KW-1185">Reference proteome</keyword>